<comment type="caution">
    <text evidence="5">The sequence shown here is derived from an EMBL/GenBank/DDBJ whole genome shotgun (WGS) entry which is preliminary data.</text>
</comment>
<name>A0A1Y2DTB9_9PEZI</name>
<dbReference type="PANTHER" id="PTHR48081:SF25">
    <property type="entry name" value="PUTATIVE (AFU_ORTHOLOGUE AFUA_3G11560)-RELATED"/>
    <property type="match status" value="1"/>
</dbReference>
<evidence type="ECO:0000256" key="3">
    <source>
        <dbReference type="SAM" id="Phobius"/>
    </source>
</evidence>
<organism evidence="5 6">
    <name type="scientific">Pseudomassariella vexata</name>
    <dbReference type="NCBI Taxonomy" id="1141098"/>
    <lineage>
        <taxon>Eukaryota</taxon>
        <taxon>Fungi</taxon>
        <taxon>Dikarya</taxon>
        <taxon>Ascomycota</taxon>
        <taxon>Pezizomycotina</taxon>
        <taxon>Sordariomycetes</taxon>
        <taxon>Xylariomycetidae</taxon>
        <taxon>Amphisphaeriales</taxon>
        <taxon>Pseudomassariaceae</taxon>
        <taxon>Pseudomassariella</taxon>
    </lineage>
</organism>
<reference evidence="5 6" key="1">
    <citation type="submission" date="2016-07" db="EMBL/GenBank/DDBJ databases">
        <title>Pervasive Adenine N6-methylation of Active Genes in Fungi.</title>
        <authorList>
            <consortium name="DOE Joint Genome Institute"/>
            <person name="Mondo S.J."/>
            <person name="Dannebaum R.O."/>
            <person name="Kuo R.C."/>
            <person name="Labutti K."/>
            <person name="Haridas S."/>
            <person name="Kuo A."/>
            <person name="Salamov A."/>
            <person name="Ahrendt S.R."/>
            <person name="Lipzen A."/>
            <person name="Sullivan W."/>
            <person name="Andreopoulos W.B."/>
            <person name="Clum A."/>
            <person name="Lindquist E."/>
            <person name="Daum C."/>
            <person name="Ramamoorthy G.K."/>
            <person name="Gryganskyi A."/>
            <person name="Culley D."/>
            <person name="Magnuson J.K."/>
            <person name="James T.Y."/>
            <person name="O'Malley M.A."/>
            <person name="Stajich J.E."/>
            <person name="Spatafora J.W."/>
            <person name="Visel A."/>
            <person name="Grigoriev I.V."/>
        </authorList>
    </citation>
    <scope>NUCLEOTIDE SEQUENCE [LARGE SCALE GENOMIC DNA]</scope>
    <source>
        <strain evidence="5 6">CBS 129021</strain>
    </source>
</reference>
<dbReference type="Pfam" id="PF07859">
    <property type="entry name" value="Abhydrolase_3"/>
    <property type="match status" value="1"/>
</dbReference>
<sequence>MENKKGSLKEKAKAQLAILRVILPLLPFISRVILLHVLGKSETSKYLDLKSVLLVSILQRLCDPPQNKLQSITKLQALTTRDVPVKGRIWVSHVAAVVPPDTSIRDVLIAAIEGTKRDLVPGSADCRIPEIVPVEAEWTGYREDASREAKPPAVTEEEKYLRMMKGCKSPVTVLYFHGGAYYLMDPASHRPAVKNISKLTGGRVYSVRYRLAPQHPFPSALLDALVSYFTLLYPPPGSVHEAVPPENIVFGGDSAGGNLSLALLQTLLEIRRQNQRITWFHEDRHVPLPGGVTAISPWLDVVQGMPSWKRNQTWDYLPPPNVLDRKDPPCAAWPSNPPRRHVFIDDDYLLHPMASLTLSKSWKGAPPVYLTCGWECLADEGKWLVKKLSHDGVPVVFEEYEAMPHVFAFILTKRPEAARCLAGLTNFMKVAVENPAKIASRYTTIKARTCEEVKIDVDSLSPHSQDDLRKMAYMMIGTDSMPSAPIAKL</sequence>
<gene>
    <name evidence="5" type="ORF">BCR38DRAFT_347163</name>
</gene>
<dbReference type="Proteomes" id="UP000193689">
    <property type="component" value="Unassembled WGS sequence"/>
</dbReference>
<keyword evidence="3" id="KW-0472">Membrane</keyword>
<evidence type="ECO:0000313" key="5">
    <source>
        <dbReference type="EMBL" id="ORY62522.1"/>
    </source>
</evidence>
<keyword evidence="2 5" id="KW-0378">Hydrolase</keyword>
<keyword evidence="6" id="KW-1185">Reference proteome</keyword>
<evidence type="ECO:0000313" key="6">
    <source>
        <dbReference type="Proteomes" id="UP000193689"/>
    </source>
</evidence>
<dbReference type="PANTHER" id="PTHR48081">
    <property type="entry name" value="AB HYDROLASE SUPERFAMILY PROTEIN C4A8.06C"/>
    <property type="match status" value="1"/>
</dbReference>
<dbReference type="OrthoDB" id="5354320at2759"/>
<protein>
    <submittedName>
        <fullName evidence="5">Alpha/Beta hydrolase protein</fullName>
    </submittedName>
</protein>
<dbReference type="RefSeq" id="XP_040714358.1">
    <property type="nucleotide sequence ID" value="XM_040856318.1"/>
</dbReference>
<evidence type="ECO:0000256" key="2">
    <source>
        <dbReference type="ARBA" id="ARBA00022801"/>
    </source>
</evidence>
<dbReference type="PROSITE" id="PS01173">
    <property type="entry name" value="LIPASE_GDXG_HIS"/>
    <property type="match status" value="1"/>
</dbReference>
<feature type="transmembrane region" description="Helical" evidence="3">
    <location>
        <begin position="21"/>
        <end position="39"/>
    </location>
</feature>
<dbReference type="InParanoid" id="A0A1Y2DTB9"/>
<dbReference type="InterPro" id="IPR050300">
    <property type="entry name" value="GDXG_lipolytic_enzyme"/>
</dbReference>
<dbReference type="Gene3D" id="3.40.50.1820">
    <property type="entry name" value="alpha/beta hydrolase"/>
    <property type="match status" value="1"/>
</dbReference>
<dbReference type="InterPro" id="IPR029058">
    <property type="entry name" value="AB_hydrolase_fold"/>
</dbReference>
<dbReference type="AlphaFoldDB" id="A0A1Y2DTB9"/>
<dbReference type="InterPro" id="IPR013094">
    <property type="entry name" value="AB_hydrolase_3"/>
</dbReference>
<proteinExistence type="inferred from homology"/>
<dbReference type="EMBL" id="MCFJ01000009">
    <property type="protein sequence ID" value="ORY62522.1"/>
    <property type="molecule type" value="Genomic_DNA"/>
</dbReference>
<dbReference type="GO" id="GO:0016787">
    <property type="term" value="F:hydrolase activity"/>
    <property type="evidence" value="ECO:0007669"/>
    <property type="project" value="UniProtKB-KW"/>
</dbReference>
<dbReference type="SUPFAM" id="SSF53474">
    <property type="entry name" value="alpha/beta-Hydrolases"/>
    <property type="match status" value="1"/>
</dbReference>
<keyword evidence="3" id="KW-1133">Transmembrane helix</keyword>
<dbReference type="STRING" id="1141098.A0A1Y2DTB9"/>
<comment type="similarity">
    <text evidence="1">Belongs to the 'GDXG' lipolytic enzyme family.</text>
</comment>
<accession>A0A1Y2DTB9</accession>
<evidence type="ECO:0000256" key="1">
    <source>
        <dbReference type="ARBA" id="ARBA00010515"/>
    </source>
</evidence>
<dbReference type="InterPro" id="IPR002168">
    <property type="entry name" value="Lipase_GDXG_HIS_AS"/>
</dbReference>
<feature type="domain" description="Alpha/beta hydrolase fold-3" evidence="4">
    <location>
        <begin position="173"/>
        <end position="408"/>
    </location>
</feature>
<dbReference type="GeneID" id="63772530"/>
<evidence type="ECO:0000259" key="4">
    <source>
        <dbReference type="Pfam" id="PF07859"/>
    </source>
</evidence>
<keyword evidence="3" id="KW-0812">Transmembrane</keyword>